<gene>
    <name evidence="2" type="ORF">GOQ30_16855</name>
</gene>
<proteinExistence type="predicted"/>
<name>A0A6I4IVC3_9FLAO</name>
<feature type="transmembrane region" description="Helical" evidence="1">
    <location>
        <begin position="206"/>
        <end position="237"/>
    </location>
</feature>
<evidence type="ECO:0000256" key="1">
    <source>
        <dbReference type="SAM" id="Phobius"/>
    </source>
</evidence>
<feature type="transmembrane region" description="Helical" evidence="1">
    <location>
        <begin position="159"/>
        <end position="185"/>
    </location>
</feature>
<keyword evidence="1" id="KW-0812">Transmembrane</keyword>
<keyword evidence="3" id="KW-1185">Reference proteome</keyword>
<dbReference type="OrthoDB" id="1331669at2"/>
<evidence type="ECO:0000313" key="3">
    <source>
        <dbReference type="Proteomes" id="UP000431264"/>
    </source>
</evidence>
<feature type="transmembrane region" description="Helical" evidence="1">
    <location>
        <begin position="80"/>
        <end position="102"/>
    </location>
</feature>
<comment type="caution">
    <text evidence="2">The sequence shown here is derived from an EMBL/GenBank/DDBJ whole genome shotgun (WGS) entry which is preliminary data.</text>
</comment>
<reference evidence="3" key="1">
    <citation type="submission" date="2019-05" db="EMBL/GenBank/DDBJ databases">
        <title>Flavobacterium profundi sp. nov., isolated from a deep-sea seamount.</title>
        <authorList>
            <person name="Zhang D.-C."/>
        </authorList>
    </citation>
    <scope>NUCLEOTIDE SEQUENCE [LARGE SCALE GENOMIC DNA]</scope>
    <source>
        <strain evidence="3">TP390</strain>
    </source>
</reference>
<evidence type="ECO:0000313" key="2">
    <source>
        <dbReference type="EMBL" id="MVO10843.1"/>
    </source>
</evidence>
<feature type="transmembrane region" description="Helical" evidence="1">
    <location>
        <begin position="131"/>
        <end position="153"/>
    </location>
</feature>
<dbReference type="RefSeq" id="WP_140999262.1">
    <property type="nucleotide sequence ID" value="NZ_VDCZ01000016.1"/>
</dbReference>
<keyword evidence="1" id="KW-1133">Transmembrane helix</keyword>
<organism evidence="2 3">
    <name type="scientific">Flavobacterium profundi</name>
    <dbReference type="NCBI Taxonomy" id="1774945"/>
    <lineage>
        <taxon>Bacteria</taxon>
        <taxon>Pseudomonadati</taxon>
        <taxon>Bacteroidota</taxon>
        <taxon>Flavobacteriia</taxon>
        <taxon>Flavobacteriales</taxon>
        <taxon>Flavobacteriaceae</taxon>
        <taxon>Flavobacterium</taxon>
    </lineage>
</organism>
<dbReference type="AlphaFoldDB" id="A0A6I4IVC3"/>
<feature type="transmembrane region" description="Helical" evidence="1">
    <location>
        <begin position="32"/>
        <end position="60"/>
    </location>
</feature>
<dbReference type="EMBL" id="WQLW01000016">
    <property type="protein sequence ID" value="MVO10843.1"/>
    <property type="molecule type" value="Genomic_DNA"/>
</dbReference>
<keyword evidence="1" id="KW-0472">Membrane</keyword>
<dbReference type="Proteomes" id="UP000431264">
    <property type="component" value="Unassembled WGS sequence"/>
</dbReference>
<evidence type="ECO:0008006" key="4">
    <source>
        <dbReference type="Google" id="ProtNLM"/>
    </source>
</evidence>
<protein>
    <recommendedName>
        <fullName evidence="4">Beta-carotene 15,15'-monooxygenase</fullName>
    </recommendedName>
</protein>
<accession>A0A6I4IVC3</accession>
<sequence>MDFNIREKIRNGYSLDLGKLIEDCFEIYKKTYLIAGLGFLIVAISAFVLYAFLGATLIGVSSLSDWAIQMESMQHEVGFIIGNFVITILFSTLIAPLNAGFLKLCLLAKRNQELNLGVIFEYYKSKYLKDILIGAVIIALTSMVISTVFQFIPLSIAGFFIKLIGVLIQILIGVFTILFVPLVIFANENYSEALQNSIRLVAKKPFHIILALLVATIGAFLGIIGLCIGVFFTFPIYTAMVFSIYDNIVGVEAYNVLDEIGQIEE</sequence>